<dbReference type="Proteomes" id="UP000325081">
    <property type="component" value="Unassembled WGS sequence"/>
</dbReference>
<keyword evidence="5 6" id="KW-0472">Membrane</keyword>
<feature type="transmembrane region" description="Helical" evidence="6">
    <location>
        <begin position="343"/>
        <end position="369"/>
    </location>
</feature>
<comment type="similarity">
    <text evidence="2">Belongs to the amino acid-polyamine-organocation (APC) superfamily. Cationic amino acid transporter (CAT) (TC 2.A.3.3) family.</text>
</comment>
<evidence type="ECO:0000256" key="6">
    <source>
        <dbReference type="SAM" id="Phobius"/>
    </source>
</evidence>
<feature type="transmembrane region" description="Helical" evidence="6">
    <location>
        <begin position="65"/>
        <end position="86"/>
    </location>
</feature>
<evidence type="ECO:0000256" key="4">
    <source>
        <dbReference type="ARBA" id="ARBA00022989"/>
    </source>
</evidence>
<keyword evidence="4 6" id="KW-1133">Transmembrane helix</keyword>
<dbReference type="InterPro" id="IPR029485">
    <property type="entry name" value="CAT_C"/>
</dbReference>
<dbReference type="EMBL" id="BKCP01009626">
    <property type="protein sequence ID" value="GER51202.1"/>
    <property type="molecule type" value="Genomic_DNA"/>
</dbReference>
<dbReference type="Pfam" id="PF13906">
    <property type="entry name" value="AA_permease_C"/>
    <property type="match status" value="1"/>
</dbReference>
<keyword evidence="3 6" id="KW-0812">Transmembrane</keyword>
<feature type="transmembrane region" description="Helical" evidence="6">
    <location>
        <begin position="390"/>
        <end position="413"/>
    </location>
</feature>
<feature type="transmembrane region" description="Helical" evidence="6">
    <location>
        <begin position="217"/>
        <end position="239"/>
    </location>
</feature>
<dbReference type="Pfam" id="PF13520">
    <property type="entry name" value="AA_permease_2"/>
    <property type="match status" value="1"/>
</dbReference>
<dbReference type="OrthoDB" id="3900342at2759"/>
<feature type="transmembrane region" description="Helical" evidence="6">
    <location>
        <begin position="192"/>
        <end position="210"/>
    </location>
</feature>
<evidence type="ECO:0000313" key="9">
    <source>
        <dbReference type="Proteomes" id="UP000325081"/>
    </source>
</evidence>
<name>A0A5A7R1K1_STRAF</name>
<comment type="caution">
    <text evidence="8">The sequence shown here is derived from an EMBL/GenBank/DDBJ whole genome shotgun (WGS) entry which is preliminary data.</text>
</comment>
<feature type="transmembrane region" description="Helical" evidence="6">
    <location>
        <begin position="515"/>
        <end position="534"/>
    </location>
</feature>
<feature type="transmembrane region" description="Helical" evidence="6">
    <location>
        <begin position="98"/>
        <end position="118"/>
    </location>
</feature>
<organism evidence="8 9">
    <name type="scientific">Striga asiatica</name>
    <name type="common">Asiatic witchweed</name>
    <name type="synonym">Buchnera asiatica</name>
    <dbReference type="NCBI Taxonomy" id="4170"/>
    <lineage>
        <taxon>Eukaryota</taxon>
        <taxon>Viridiplantae</taxon>
        <taxon>Streptophyta</taxon>
        <taxon>Embryophyta</taxon>
        <taxon>Tracheophyta</taxon>
        <taxon>Spermatophyta</taxon>
        <taxon>Magnoliopsida</taxon>
        <taxon>eudicotyledons</taxon>
        <taxon>Gunneridae</taxon>
        <taxon>Pentapetalae</taxon>
        <taxon>asterids</taxon>
        <taxon>lamiids</taxon>
        <taxon>Lamiales</taxon>
        <taxon>Orobanchaceae</taxon>
        <taxon>Buchnereae</taxon>
        <taxon>Striga</taxon>
    </lineage>
</organism>
<proteinExistence type="inferred from homology"/>
<dbReference type="AlphaFoldDB" id="A0A5A7R1K1"/>
<evidence type="ECO:0000313" key="8">
    <source>
        <dbReference type="EMBL" id="GER51202.1"/>
    </source>
</evidence>
<dbReference type="GO" id="GO:0005886">
    <property type="term" value="C:plasma membrane"/>
    <property type="evidence" value="ECO:0007669"/>
    <property type="project" value="TreeGrafter"/>
</dbReference>
<comment type="subcellular location">
    <subcellularLocation>
        <location evidence="1">Membrane</location>
        <topology evidence="1">Multi-pass membrane protein</topology>
    </subcellularLocation>
</comment>
<dbReference type="Gene3D" id="1.20.1740.10">
    <property type="entry name" value="Amino acid/polyamine transporter I"/>
    <property type="match status" value="1"/>
</dbReference>
<feature type="domain" description="Cationic amino acid transporter C-terminal" evidence="7">
    <location>
        <begin position="513"/>
        <end position="563"/>
    </location>
</feature>
<dbReference type="InterPro" id="IPR002293">
    <property type="entry name" value="AA/rel_permease1"/>
</dbReference>
<feature type="transmembrane region" description="Helical" evidence="6">
    <location>
        <begin position="419"/>
        <end position="441"/>
    </location>
</feature>
<feature type="transmembrane region" description="Helical" evidence="6">
    <location>
        <begin position="130"/>
        <end position="150"/>
    </location>
</feature>
<dbReference type="PANTHER" id="PTHR43243">
    <property type="entry name" value="INNER MEMBRANE TRANSPORTER YGJI-RELATED"/>
    <property type="match status" value="1"/>
</dbReference>
<feature type="transmembrane region" description="Helical" evidence="6">
    <location>
        <begin position="540"/>
        <end position="558"/>
    </location>
</feature>
<gene>
    <name evidence="8" type="ORF">STAS_28555</name>
</gene>
<evidence type="ECO:0000256" key="1">
    <source>
        <dbReference type="ARBA" id="ARBA00004141"/>
    </source>
</evidence>
<feature type="transmembrane region" description="Helical" evidence="6">
    <location>
        <begin position="301"/>
        <end position="323"/>
    </location>
</feature>
<evidence type="ECO:0000256" key="2">
    <source>
        <dbReference type="ARBA" id="ARBA00008572"/>
    </source>
</evidence>
<feature type="transmembrane region" description="Helical" evidence="6">
    <location>
        <begin position="259"/>
        <end position="280"/>
    </location>
</feature>
<evidence type="ECO:0000256" key="5">
    <source>
        <dbReference type="ARBA" id="ARBA00023136"/>
    </source>
</evidence>
<feature type="transmembrane region" description="Helical" evidence="6">
    <location>
        <begin position="453"/>
        <end position="473"/>
    </location>
</feature>
<evidence type="ECO:0000259" key="7">
    <source>
        <dbReference type="Pfam" id="PF13906"/>
    </source>
</evidence>
<sequence length="590" mass="63314">MEIDISRGNANEVLHASSFSTLRSYLRALSDTPNRLLLRAFSASTSSDEIARSRSGSTLKRTLRWYDLVGLGLGGMVGAGVFVTTGHAARLLAGPSVVLSYAIAGFCALLSALCYTEFAVDMPVAGGAFSYIRVTLGEFPAFLAGANLIAEYVLSNAAVARGFTAYLGTALGLPGTTRLRISIRTLPDGYNQMDPIAVALILLLTLVICYRTRESSWVNMALTILHLSFIIFVIAMGFWRGKSKNFTEPGNPRNAGGFFPFGASGVFNGAATVYLSYIGYDAVSTMAEEVRNPLTDIPVGVAGSVVLVTVLYCLMAASMTALLPYDMIDPEAPFSGAFRGDGSYGWVSNVIGVGASFGILTSILVAMLGQARYMCVIGRSGVVPKWFARVHPYTSTPLNASLFLGICTAVIALFTDLNILLNLVSIGTLFVFYMVANAVIFRRYVARGTTNPLPTLSFLLCFTLTSIAFTLLWKFGPPGKPKAVMLGSSVALAIAVVQLFHFTARQARKPESWGVPLMPWTPCVSIFLNIFLLGSVDGRSYVRFGIFSALTVLLYVLYSVHSSFDADKSGSLVKEYDIDTNVPTGDAPKV</sequence>
<dbReference type="PANTHER" id="PTHR43243:SF41">
    <property type="entry name" value="CATIONIC AMINO ACID TRANSPORTER 7, CHLOROPLASTIC"/>
    <property type="match status" value="1"/>
</dbReference>
<dbReference type="GO" id="GO:0015171">
    <property type="term" value="F:amino acid transmembrane transporter activity"/>
    <property type="evidence" value="ECO:0007669"/>
    <property type="project" value="TreeGrafter"/>
</dbReference>
<feature type="transmembrane region" description="Helical" evidence="6">
    <location>
        <begin position="485"/>
        <end position="503"/>
    </location>
</feature>
<keyword evidence="9" id="KW-1185">Reference proteome</keyword>
<accession>A0A5A7R1K1</accession>
<protein>
    <submittedName>
        <fullName evidence="8">Cationic amino acid transporter</fullName>
    </submittedName>
</protein>
<reference evidence="9" key="1">
    <citation type="journal article" date="2019" name="Curr. Biol.">
        <title>Genome Sequence of Striga asiatica Provides Insight into the Evolution of Plant Parasitism.</title>
        <authorList>
            <person name="Yoshida S."/>
            <person name="Kim S."/>
            <person name="Wafula E.K."/>
            <person name="Tanskanen J."/>
            <person name="Kim Y.M."/>
            <person name="Honaas L."/>
            <person name="Yang Z."/>
            <person name="Spallek T."/>
            <person name="Conn C.E."/>
            <person name="Ichihashi Y."/>
            <person name="Cheong K."/>
            <person name="Cui S."/>
            <person name="Der J.P."/>
            <person name="Gundlach H."/>
            <person name="Jiao Y."/>
            <person name="Hori C."/>
            <person name="Ishida J.K."/>
            <person name="Kasahara H."/>
            <person name="Kiba T."/>
            <person name="Kim M.S."/>
            <person name="Koo N."/>
            <person name="Laohavisit A."/>
            <person name="Lee Y.H."/>
            <person name="Lumba S."/>
            <person name="McCourt P."/>
            <person name="Mortimer J.C."/>
            <person name="Mutuku J.M."/>
            <person name="Nomura T."/>
            <person name="Sasaki-Sekimoto Y."/>
            <person name="Seto Y."/>
            <person name="Wang Y."/>
            <person name="Wakatake T."/>
            <person name="Sakakibara H."/>
            <person name="Demura T."/>
            <person name="Yamaguchi S."/>
            <person name="Yoneyama K."/>
            <person name="Manabe R.I."/>
            <person name="Nelson D.C."/>
            <person name="Schulman A.H."/>
            <person name="Timko M.P."/>
            <person name="dePamphilis C.W."/>
            <person name="Choi D."/>
            <person name="Shirasu K."/>
        </authorList>
    </citation>
    <scope>NUCLEOTIDE SEQUENCE [LARGE SCALE GENOMIC DNA]</scope>
    <source>
        <strain evidence="9">cv. UVA1</strain>
    </source>
</reference>
<evidence type="ECO:0000256" key="3">
    <source>
        <dbReference type="ARBA" id="ARBA00022692"/>
    </source>
</evidence>